<keyword evidence="7" id="KW-1185">Reference proteome</keyword>
<dbReference type="GO" id="GO:0046983">
    <property type="term" value="F:protein dimerization activity"/>
    <property type="evidence" value="ECO:0007669"/>
    <property type="project" value="InterPro"/>
</dbReference>
<keyword evidence="1" id="KW-0808">Transferase</keyword>
<feature type="transmembrane region" description="Helical" evidence="4">
    <location>
        <begin position="192"/>
        <end position="211"/>
    </location>
</feature>
<protein>
    <submittedName>
        <fullName evidence="6">Histidine kinase</fullName>
    </submittedName>
</protein>
<name>A0A4Z0H963_9ACTN</name>
<feature type="transmembrane region" description="Helical" evidence="4">
    <location>
        <begin position="55"/>
        <end position="76"/>
    </location>
</feature>
<feature type="transmembrane region" description="Helical" evidence="4">
    <location>
        <begin position="168"/>
        <end position="186"/>
    </location>
</feature>
<keyword evidence="4" id="KW-0472">Membrane</keyword>
<dbReference type="EMBL" id="SRID01000059">
    <property type="protein sequence ID" value="TGB13798.1"/>
    <property type="molecule type" value="Genomic_DNA"/>
</dbReference>
<dbReference type="AlphaFoldDB" id="A0A4Z0H963"/>
<feature type="transmembrane region" description="Helical" evidence="4">
    <location>
        <begin position="115"/>
        <end position="136"/>
    </location>
</feature>
<dbReference type="Proteomes" id="UP000297948">
    <property type="component" value="Unassembled WGS sequence"/>
</dbReference>
<dbReference type="OrthoDB" id="5241784at2"/>
<feature type="transmembrane region" description="Helical" evidence="4">
    <location>
        <begin position="30"/>
        <end position="49"/>
    </location>
</feature>
<dbReference type="GO" id="GO:0016020">
    <property type="term" value="C:membrane"/>
    <property type="evidence" value="ECO:0007669"/>
    <property type="project" value="InterPro"/>
</dbReference>
<dbReference type="GO" id="GO:0000155">
    <property type="term" value="F:phosphorelay sensor kinase activity"/>
    <property type="evidence" value="ECO:0007669"/>
    <property type="project" value="InterPro"/>
</dbReference>
<evidence type="ECO:0000313" key="7">
    <source>
        <dbReference type="Proteomes" id="UP000297948"/>
    </source>
</evidence>
<evidence type="ECO:0000256" key="3">
    <source>
        <dbReference type="ARBA" id="ARBA00023012"/>
    </source>
</evidence>
<evidence type="ECO:0000313" key="6">
    <source>
        <dbReference type="EMBL" id="TGB13798.1"/>
    </source>
</evidence>
<evidence type="ECO:0000259" key="5">
    <source>
        <dbReference type="Pfam" id="PF07730"/>
    </source>
</evidence>
<evidence type="ECO:0000256" key="2">
    <source>
        <dbReference type="ARBA" id="ARBA00022777"/>
    </source>
</evidence>
<dbReference type="PANTHER" id="PTHR24421">
    <property type="entry name" value="NITRATE/NITRITE SENSOR PROTEIN NARX-RELATED"/>
    <property type="match status" value="1"/>
</dbReference>
<reference evidence="6 7" key="1">
    <citation type="submission" date="2019-03" db="EMBL/GenBank/DDBJ databases">
        <authorList>
            <person name="Gonzalez-Pimentel J.L."/>
        </authorList>
    </citation>
    <scope>NUCLEOTIDE SEQUENCE [LARGE SCALE GENOMIC DNA]</scope>
    <source>
        <strain evidence="6 7">JCM 31289</strain>
    </source>
</reference>
<comment type="caution">
    <text evidence="6">The sequence shown here is derived from an EMBL/GenBank/DDBJ whole genome shotgun (WGS) entry which is preliminary data.</text>
</comment>
<keyword evidence="4" id="KW-0812">Transmembrane</keyword>
<dbReference type="Pfam" id="PF07730">
    <property type="entry name" value="HisKA_3"/>
    <property type="match status" value="1"/>
</dbReference>
<keyword evidence="4" id="KW-1133">Transmembrane helix</keyword>
<dbReference type="Gene3D" id="1.20.5.1930">
    <property type="match status" value="1"/>
</dbReference>
<evidence type="ECO:0000256" key="1">
    <source>
        <dbReference type="ARBA" id="ARBA00022679"/>
    </source>
</evidence>
<feature type="domain" description="Signal transduction histidine kinase subgroup 3 dimerisation and phosphoacceptor" evidence="5">
    <location>
        <begin position="239"/>
        <end position="304"/>
    </location>
</feature>
<evidence type="ECO:0000256" key="4">
    <source>
        <dbReference type="SAM" id="Phobius"/>
    </source>
</evidence>
<gene>
    <name evidence="6" type="ORF">E4099_09430</name>
</gene>
<accession>A0A4Z0H963</accession>
<sequence length="343" mass="35782">MTEVRVTRPRWRNRSRLAQADLVTHRSLHLLTWAGPLAIMACLATGTVRDSPAPLALLLLIGALAVAQGMSGTAVLRGELGRSPGTGPVFPRAGSAALGTGPVVPSAGAAGRRRLVTGGVLLAGTIGWVLSLSWAGGIQHSGIVPVMLAAAGVPFLVPHALPVSARTAATAQLLVATTSGAGLALAGGGPRAGLRAFLVVIAVNGWLACAVRGSARMLRALAELTAAREARARLAAAEERLRLGREMHEALGRRLAVIALNCELAVQLAHQGSPAAVERMAEVQRIAQDSQQEVRDMTCGCREPDARTGLVAYHARRRLADPRQAGCENRHAAARIGRQRGWL</sequence>
<keyword evidence="2 6" id="KW-0418">Kinase</keyword>
<organism evidence="6 7">
    <name type="scientific">Streptomyces palmae</name>
    <dbReference type="NCBI Taxonomy" id="1701085"/>
    <lineage>
        <taxon>Bacteria</taxon>
        <taxon>Bacillati</taxon>
        <taxon>Actinomycetota</taxon>
        <taxon>Actinomycetes</taxon>
        <taxon>Kitasatosporales</taxon>
        <taxon>Streptomycetaceae</taxon>
        <taxon>Streptomyces</taxon>
    </lineage>
</organism>
<dbReference type="PANTHER" id="PTHR24421:SF63">
    <property type="entry name" value="SENSOR HISTIDINE KINASE DESK"/>
    <property type="match status" value="1"/>
</dbReference>
<keyword evidence="3" id="KW-0902">Two-component regulatory system</keyword>
<dbReference type="InterPro" id="IPR011712">
    <property type="entry name" value="Sig_transdc_His_kin_sub3_dim/P"/>
</dbReference>
<proteinExistence type="predicted"/>
<dbReference type="InterPro" id="IPR050482">
    <property type="entry name" value="Sensor_HK_TwoCompSys"/>
</dbReference>
<feature type="transmembrane region" description="Helical" evidence="4">
    <location>
        <begin position="142"/>
        <end position="161"/>
    </location>
</feature>